<evidence type="ECO:0000256" key="1">
    <source>
        <dbReference type="SAM" id="MobiDB-lite"/>
    </source>
</evidence>
<feature type="compositionally biased region" description="Polar residues" evidence="1">
    <location>
        <begin position="80"/>
        <end position="91"/>
    </location>
</feature>
<evidence type="ECO:0000313" key="2">
    <source>
        <dbReference type="EMBL" id="KAK6530142.1"/>
    </source>
</evidence>
<organism evidence="2 3">
    <name type="scientific">Orbilia ellipsospora</name>
    <dbReference type="NCBI Taxonomy" id="2528407"/>
    <lineage>
        <taxon>Eukaryota</taxon>
        <taxon>Fungi</taxon>
        <taxon>Dikarya</taxon>
        <taxon>Ascomycota</taxon>
        <taxon>Pezizomycotina</taxon>
        <taxon>Orbiliomycetes</taxon>
        <taxon>Orbiliales</taxon>
        <taxon>Orbiliaceae</taxon>
        <taxon>Orbilia</taxon>
    </lineage>
</organism>
<dbReference type="Proteomes" id="UP001365542">
    <property type="component" value="Unassembled WGS sequence"/>
</dbReference>
<feature type="region of interest" description="Disordered" evidence="1">
    <location>
        <begin position="1"/>
        <end position="124"/>
    </location>
</feature>
<feature type="compositionally biased region" description="Low complexity" evidence="1">
    <location>
        <begin position="14"/>
        <end position="23"/>
    </location>
</feature>
<reference evidence="2 3" key="1">
    <citation type="submission" date="2019-10" db="EMBL/GenBank/DDBJ databases">
        <authorList>
            <person name="Palmer J.M."/>
        </authorList>
    </citation>
    <scope>NUCLEOTIDE SEQUENCE [LARGE SCALE GENOMIC DNA]</scope>
    <source>
        <strain evidence="2 3">TWF694</strain>
    </source>
</reference>
<dbReference type="AlphaFoldDB" id="A0AAV9WYF2"/>
<proteinExistence type="predicted"/>
<dbReference type="Gene3D" id="1.10.600.10">
    <property type="entry name" value="Farnesyl Diphosphate Synthase"/>
    <property type="match status" value="1"/>
</dbReference>
<feature type="compositionally biased region" description="Low complexity" evidence="1">
    <location>
        <begin position="114"/>
        <end position="124"/>
    </location>
</feature>
<accession>A0AAV9WYF2</accession>
<evidence type="ECO:0000313" key="3">
    <source>
        <dbReference type="Proteomes" id="UP001365542"/>
    </source>
</evidence>
<sequence>MARPKTAVGTVRPSSAISESISKSQRRAGREKRFSFTDTFDFLPARQPSSSHHHRNKPSTDTTDTLVFNHVGGKLRKQESTQNTRSRTNASRLRVKHTISASSTSNHHIHPQDSSLSSSTKPPSKLSFLKPPKLFSMGSLAVNPKKARSCGAIIRKIFSCTKGDAILVQETVSKLDIKPRSLIVGTGSDLKGILHLFGNESLRICHQLCRLPGDDIESINTLSDRIGSLGFNVKQFNAGDAPHTLLLPATIFQDGADEHEREMMAAFMREFVSMLPCGTDNISRKADPSDLVFRLLPSPIISPAARYLGAAFWLWLCAIDDQIEELEQSDFEQAIDNIKMVFNYEDGPVPDSRVTQTSMALRTLVEHTELKLAFSSDEVDEHTWRRSFLDAIMEILYAFEGERPLLQQFKKGDGEPVKLTDWMILRVVTISARPFMVLARASLGIQPILSSYGNALKSMSSGIPYRRNRSDSAQTYTPDLEWEDDISRLEVLAQCAMGLENDILGWEKDHAENNILNSVEILYQSHHNREAAMREMVLIHNYTVNQLCLLGDTILSKYTAENNLPLASPARTLFRRDSVKGPRSHLPFSKAVFSTHSVHTTDTFNDDKNIIQRIKGKVHKNELSKELALTKQAQYAIVLFGFVQGMAVWTSKAKRYAV</sequence>
<dbReference type="Pfam" id="PF19086">
    <property type="entry name" value="Terpene_syn_C_2"/>
    <property type="match status" value="1"/>
</dbReference>
<comment type="caution">
    <text evidence="2">The sequence shown here is derived from an EMBL/GenBank/DDBJ whole genome shotgun (WGS) entry which is preliminary data.</text>
</comment>
<dbReference type="SUPFAM" id="SSF48576">
    <property type="entry name" value="Terpenoid synthases"/>
    <property type="match status" value="1"/>
</dbReference>
<dbReference type="EMBL" id="JAVHJO010000013">
    <property type="protein sequence ID" value="KAK6530142.1"/>
    <property type="molecule type" value="Genomic_DNA"/>
</dbReference>
<protein>
    <submittedName>
        <fullName evidence="2">Uncharacterized protein</fullName>
    </submittedName>
</protein>
<keyword evidence="3" id="KW-1185">Reference proteome</keyword>
<dbReference type="InterPro" id="IPR008949">
    <property type="entry name" value="Isoprenoid_synthase_dom_sf"/>
</dbReference>
<name>A0AAV9WYF2_9PEZI</name>
<gene>
    <name evidence="2" type="ORF">TWF694_003511</name>
</gene>